<dbReference type="EMBL" id="WNYA01000007">
    <property type="protein sequence ID" value="KAG8562810.1"/>
    <property type="molecule type" value="Genomic_DNA"/>
</dbReference>
<accession>A0AAV7APV4</accession>
<name>A0AAV7APV4_ENGPU</name>
<sequence length="73" mass="8133">MRDGRKKGMLGYLLVYRSSAGMFNNGGNIYVTLKIHSLLLITNQHGDDRNEKDATMYQGANVSLVFPLNYPGP</sequence>
<evidence type="ECO:0000313" key="1">
    <source>
        <dbReference type="EMBL" id="KAG8562810.1"/>
    </source>
</evidence>
<evidence type="ECO:0000313" key="2">
    <source>
        <dbReference type="Proteomes" id="UP000824782"/>
    </source>
</evidence>
<proteinExistence type="predicted"/>
<comment type="caution">
    <text evidence="1">The sequence shown here is derived from an EMBL/GenBank/DDBJ whole genome shotgun (WGS) entry which is preliminary data.</text>
</comment>
<keyword evidence="2" id="KW-1185">Reference proteome</keyword>
<protein>
    <submittedName>
        <fullName evidence="1">Uncharacterized protein</fullName>
    </submittedName>
</protein>
<reference evidence="1" key="1">
    <citation type="thesis" date="2020" institute="ProQuest LLC" country="789 East Eisenhower Parkway, Ann Arbor, MI, USA">
        <title>Comparative Genomics and Chromosome Evolution.</title>
        <authorList>
            <person name="Mudd A.B."/>
        </authorList>
    </citation>
    <scope>NUCLEOTIDE SEQUENCE</scope>
    <source>
        <strain evidence="1">237g6f4</strain>
        <tissue evidence="1">Blood</tissue>
    </source>
</reference>
<dbReference type="AlphaFoldDB" id="A0AAV7APV4"/>
<dbReference type="Proteomes" id="UP000824782">
    <property type="component" value="Unassembled WGS sequence"/>
</dbReference>
<gene>
    <name evidence="1" type="ORF">GDO81_015823</name>
</gene>
<organism evidence="1 2">
    <name type="scientific">Engystomops pustulosus</name>
    <name type="common">Tungara frog</name>
    <name type="synonym">Physalaemus pustulosus</name>
    <dbReference type="NCBI Taxonomy" id="76066"/>
    <lineage>
        <taxon>Eukaryota</taxon>
        <taxon>Metazoa</taxon>
        <taxon>Chordata</taxon>
        <taxon>Craniata</taxon>
        <taxon>Vertebrata</taxon>
        <taxon>Euteleostomi</taxon>
        <taxon>Amphibia</taxon>
        <taxon>Batrachia</taxon>
        <taxon>Anura</taxon>
        <taxon>Neobatrachia</taxon>
        <taxon>Hyloidea</taxon>
        <taxon>Leptodactylidae</taxon>
        <taxon>Leiuperinae</taxon>
        <taxon>Engystomops</taxon>
    </lineage>
</organism>